<comment type="subcellular location">
    <subcellularLocation>
        <location evidence="1">Cell membrane</location>
        <topology evidence="1">Multi-pass membrane protein</topology>
    </subcellularLocation>
</comment>
<feature type="transmembrane region" description="Helical" evidence="8">
    <location>
        <begin position="194"/>
        <end position="211"/>
    </location>
</feature>
<evidence type="ECO:0000256" key="5">
    <source>
        <dbReference type="ARBA" id="ARBA00022989"/>
    </source>
</evidence>
<keyword evidence="7" id="KW-0460">Magnesium</keyword>
<dbReference type="PANTHER" id="PTHR22926:SF3">
    <property type="entry name" value="UNDECAPRENYL-PHOSPHATE ALPHA-N-ACETYLGLUCOSAMINYL 1-PHOSPHATE TRANSFERASE"/>
    <property type="match status" value="1"/>
</dbReference>
<dbReference type="GO" id="GO:0005886">
    <property type="term" value="C:plasma membrane"/>
    <property type="evidence" value="ECO:0007669"/>
    <property type="project" value="UniProtKB-SubCell"/>
</dbReference>
<dbReference type="GO" id="GO:0046872">
    <property type="term" value="F:metal ion binding"/>
    <property type="evidence" value="ECO:0007669"/>
    <property type="project" value="UniProtKB-KW"/>
</dbReference>
<keyword evidence="2" id="KW-1003">Cell membrane</keyword>
<feature type="transmembrane region" description="Helical" evidence="8">
    <location>
        <begin position="314"/>
        <end position="331"/>
    </location>
</feature>
<feature type="transmembrane region" description="Helical" evidence="8">
    <location>
        <begin position="49"/>
        <end position="71"/>
    </location>
</feature>
<reference evidence="9 10" key="1">
    <citation type="journal article" date="2019" name="Nat. Microbiol.">
        <title>Mediterranean grassland soil C-N compound turnover is dependent on rainfall and depth, and is mediated by genomically divergent microorganisms.</title>
        <authorList>
            <person name="Diamond S."/>
            <person name="Andeer P.F."/>
            <person name="Li Z."/>
            <person name="Crits-Christoph A."/>
            <person name="Burstein D."/>
            <person name="Anantharaman K."/>
            <person name="Lane K.R."/>
            <person name="Thomas B.C."/>
            <person name="Pan C."/>
            <person name="Northen T.R."/>
            <person name="Banfield J.F."/>
        </authorList>
    </citation>
    <scope>NUCLEOTIDE SEQUENCE [LARGE SCALE GENOMIC DNA]</scope>
    <source>
        <strain evidence="9">WS_3</strain>
    </source>
</reference>
<dbReference type="PANTHER" id="PTHR22926">
    <property type="entry name" value="PHOSPHO-N-ACETYLMURAMOYL-PENTAPEPTIDE-TRANSFERASE"/>
    <property type="match status" value="1"/>
</dbReference>
<name>A0A538SMW5_UNCEI</name>
<organism evidence="9 10">
    <name type="scientific">Eiseniibacteriota bacterium</name>
    <dbReference type="NCBI Taxonomy" id="2212470"/>
    <lineage>
        <taxon>Bacteria</taxon>
        <taxon>Candidatus Eiseniibacteriota</taxon>
    </lineage>
</organism>
<evidence type="ECO:0000313" key="10">
    <source>
        <dbReference type="Proteomes" id="UP000320184"/>
    </source>
</evidence>
<dbReference type="GO" id="GO:0016780">
    <property type="term" value="F:phosphotransferase activity, for other substituted phosphate groups"/>
    <property type="evidence" value="ECO:0007669"/>
    <property type="project" value="InterPro"/>
</dbReference>
<dbReference type="GO" id="GO:0009103">
    <property type="term" value="P:lipopolysaccharide biosynthetic process"/>
    <property type="evidence" value="ECO:0007669"/>
    <property type="project" value="TreeGrafter"/>
</dbReference>
<evidence type="ECO:0000256" key="1">
    <source>
        <dbReference type="ARBA" id="ARBA00004651"/>
    </source>
</evidence>
<evidence type="ECO:0000256" key="6">
    <source>
        <dbReference type="ARBA" id="ARBA00023136"/>
    </source>
</evidence>
<feature type="binding site" evidence="7">
    <location>
        <position position="222"/>
    </location>
    <ligand>
        <name>Mg(2+)</name>
        <dbReference type="ChEBI" id="CHEBI:18420"/>
    </ligand>
</feature>
<comment type="caution">
    <text evidence="9">The sequence shown here is derived from an EMBL/GenBank/DDBJ whole genome shotgun (WGS) entry which is preliminary data.</text>
</comment>
<evidence type="ECO:0000256" key="8">
    <source>
        <dbReference type="SAM" id="Phobius"/>
    </source>
</evidence>
<keyword evidence="6 8" id="KW-0472">Membrane</keyword>
<accession>A0A538SMW5</accession>
<feature type="transmembrane region" description="Helical" evidence="8">
    <location>
        <begin position="337"/>
        <end position="354"/>
    </location>
</feature>
<dbReference type="PROSITE" id="PS01348">
    <property type="entry name" value="MRAY_2"/>
    <property type="match status" value="1"/>
</dbReference>
<evidence type="ECO:0000256" key="4">
    <source>
        <dbReference type="ARBA" id="ARBA00022692"/>
    </source>
</evidence>
<dbReference type="CDD" id="cd06853">
    <property type="entry name" value="GT_WecA_like"/>
    <property type="match status" value="1"/>
</dbReference>
<evidence type="ECO:0000256" key="7">
    <source>
        <dbReference type="PIRSR" id="PIRSR600715-1"/>
    </source>
</evidence>
<dbReference type="InterPro" id="IPR000715">
    <property type="entry name" value="Glycosyl_transferase_4"/>
</dbReference>
<dbReference type="EMBL" id="VBOT01000029">
    <property type="protein sequence ID" value="TMQ52697.1"/>
    <property type="molecule type" value="Genomic_DNA"/>
</dbReference>
<evidence type="ECO:0000313" key="9">
    <source>
        <dbReference type="EMBL" id="TMQ52697.1"/>
    </source>
</evidence>
<keyword evidence="4 8" id="KW-0812">Transmembrane</keyword>
<keyword evidence="3 9" id="KW-0808">Transferase</keyword>
<dbReference type="Proteomes" id="UP000320184">
    <property type="component" value="Unassembled WGS sequence"/>
</dbReference>
<protein>
    <submittedName>
        <fullName evidence="9">Undecaprenyl/decaprenyl-phosphate alpha-N-acetylglucosaminyl 1-phosphate transferase</fullName>
    </submittedName>
</protein>
<feature type="transmembrane region" description="Helical" evidence="8">
    <location>
        <begin position="109"/>
        <end position="127"/>
    </location>
</feature>
<feature type="transmembrane region" description="Helical" evidence="8">
    <location>
        <begin position="83"/>
        <end position="102"/>
    </location>
</feature>
<dbReference type="InterPro" id="IPR018480">
    <property type="entry name" value="PNAcMuramoyl-5peptid_Trfase_CS"/>
</dbReference>
<dbReference type="AlphaFoldDB" id="A0A538SMW5"/>
<comment type="cofactor">
    <cofactor evidence="7">
        <name>Mg(2+)</name>
        <dbReference type="ChEBI" id="CHEBI:18420"/>
    </cofactor>
</comment>
<feature type="transmembrane region" description="Helical" evidence="8">
    <location>
        <begin position="139"/>
        <end position="158"/>
    </location>
</feature>
<proteinExistence type="predicted"/>
<gene>
    <name evidence="9" type="ORF">E6K73_02360</name>
</gene>
<dbReference type="GO" id="GO:0071555">
    <property type="term" value="P:cell wall organization"/>
    <property type="evidence" value="ECO:0007669"/>
    <property type="project" value="TreeGrafter"/>
</dbReference>
<dbReference type="Pfam" id="PF00953">
    <property type="entry name" value="Glycos_transf_4"/>
    <property type="match status" value="1"/>
</dbReference>
<feature type="transmembrane region" description="Helical" evidence="8">
    <location>
        <begin position="170"/>
        <end position="188"/>
    </location>
</feature>
<feature type="binding site" evidence="7">
    <location>
        <position position="163"/>
    </location>
    <ligand>
        <name>Mg(2+)</name>
        <dbReference type="ChEBI" id="CHEBI:18420"/>
    </ligand>
</feature>
<feature type="transmembrane region" description="Helical" evidence="8">
    <location>
        <begin position="6"/>
        <end position="29"/>
    </location>
</feature>
<dbReference type="GO" id="GO:0044038">
    <property type="term" value="P:cell wall macromolecule biosynthetic process"/>
    <property type="evidence" value="ECO:0007669"/>
    <property type="project" value="TreeGrafter"/>
</dbReference>
<sequence>MDVPFAWIVFALVALIATLSVTEMVRVFAHRLRAVDSPGGRRVHRRPTARLGGLGIYWGFYVAMALATYGHPSWSDPFHGEDVGMIGMMLGSGLLLLVGVADDVYGLRATAKLVCQFVAALLLYRFGWRVESLGVPGVGVWRVGLLSLPLTVMWVVFVTNAINLIDGLDGLACGVALVATLAACALLAPEGGLLLLAAAALAGALLGFLWFNLNPALIFMGDAGSLFVGFVLSAMTLRAGQLSSPEAFPLVPSLLLMVPLYDTCDAIRRRTLAAAHQSSSMLQFVREVRTRVFEPDGMHVHHRLIQAGFSTRRAVAMLWGAAATFAVAGCILSRVPWVGLAMLVIFSIATWRAFRVLRLKVAGSLPSRAMSVAGVMLAHAEPDEAGERRAA</sequence>
<evidence type="ECO:0000256" key="3">
    <source>
        <dbReference type="ARBA" id="ARBA00022679"/>
    </source>
</evidence>
<evidence type="ECO:0000256" key="2">
    <source>
        <dbReference type="ARBA" id="ARBA00022475"/>
    </source>
</evidence>
<keyword evidence="7" id="KW-0479">Metal-binding</keyword>
<keyword evidence="5 8" id="KW-1133">Transmembrane helix</keyword>